<evidence type="ECO:0000313" key="2">
    <source>
        <dbReference type="EMBL" id="GBN58425.1"/>
    </source>
</evidence>
<gene>
    <name evidence="2" type="ORF">AVEN_225385_1</name>
</gene>
<name>A0A4Y2Q2N7_ARAVE</name>
<dbReference type="AlphaFoldDB" id="A0A4Y2Q2N7"/>
<dbReference type="EMBL" id="BGPR01012927">
    <property type="protein sequence ID" value="GBN58425.1"/>
    <property type="molecule type" value="Genomic_DNA"/>
</dbReference>
<feature type="region of interest" description="Disordered" evidence="1">
    <location>
        <begin position="47"/>
        <end position="85"/>
    </location>
</feature>
<feature type="region of interest" description="Disordered" evidence="1">
    <location>
        <begin position="97"/>
        <end position="147"/>
    </location>
</feature>
<comment type="caution">
    <text evidence="2">The sequence shown here is derived from an EMBL/GenBank/DDBJ whole genome shotgun (WGS) entry which is preliminary data.</text>
</comment>
<sequence length="147" mass="16616">MSLEIAAEINKLVDALESRFQTQQGSRLNILPPAPKNTTDVRIDTSIDTATIETQTEPEERKLTYAEATNKPSTSKSKTLLLYPNKDTEEKNLVKLLKTGNQNRQGLSDKRCQKVEKRGNSGRLPKPTRRRQNTGTYRQQSFTPGKK</sequence>
<protein>
    <submittedName>
        <fullName evidence="2">Uncharacterized protein</fullName>
    </submittedName>
</protein>
<keyword evidence="3" id="KW-1185">Reference proteome</keyword>
<feature type="compositionally biased region" description="Polar residues" evidence="1">
    <location>
        <begin position="133"/>
        <end position="147"/>
    </location>
</feature>
<evidence type="ECO:0000256" key="1">
    <source>
        <dbReference type="SAM" id="MobiDB-lite"/>
    </source>
</evidence>
<accession>A0A4Y2Q2N7</accession>
<dbReference type="Proteomes" id="UP000499080">
    <property type="component" value="Unassembled WGS sequence"/>
</dbReference>
<reference evidence="2 3" key="1">
    <citation type="journal article" date="2019" name="Sci. Rep.">
        <title>Orb-weaving spider Araneus ventricosus genome elucidates the spidroin gene catalogue.</title>
        <authorList>
            <person name="Kono N."/>
            <person name="Nakamura H."/>
            <person name="Ohtoshi R."/>
            <person name="Moran D.A.P."/>
            <person name="Shinohara A."/>
            <person name="Yoshida Y."/>
            <person name="Fujiwara M."/>
            <person name="Mori M."/>
            <person name="Tomita M."/>
            <person name="Arakawa K."/>
        </authorList>
    </citation>
    <scope>NUCLEOTIDE SEQUENCE [LARGE SCALE GENOMIC DNA]</scope>
</reference>
<feature type="compositionally biased region" description="Basic and acidic residues" evidence="1">
    <location>
        <begin position="107"/>
        <end position="119"/>
    </location>
</feature>
<evidence type="ECO:0000313" key="3">
    <source>
        <dbReference type="Proteomes" id="UP000499080"/>
    </source>
</evidence>
<proteinExistence type="predicted"/>
<organism evidence="2 3">
    <name type="scientific">Araneus ventricosus</name>
    <name type="common">Orbweaver spider</name>
    <name type="synonym">Epeira ventricosa</name>
    <dbReference type="NCBI Taxonomy" id="182803"/>
    <lineage>
        <taxon>Eukaryota</taxon>
        <taxon>Metazoa</taxon>
        <taxon>Ecdysozoa</taxon>
        <taxon>Arthropoda</taxon>
        <taxon>Chelicerata</taxon>
        <taxon>Arachnida</taxon>
        <taxon>Araneae</taxon>
        <taxon>Araneomorphae</taxon>
        <taxon>Entelegynae</taxon>
        <taxon>Araneoidea</taxon>
        <taxon>Araneidae</taxon>
        <taxon>Araneus</taxon>
    </lineage>
</organism>